<reference evidence="3" key="1">
    <citation type="submission" date="2022-06" db="EMBL/GenBank/DDBJ databases">
        <authorList>
            <person name="Lu C.-H."/>
        </authorList>
    </citation>
    <scope>NUCLEOTIDE SEQUENCE</scope>
    <source>
        <strain evidence="3">21MJYT02-11</strain>
    </source>
</reference>
<evidence type="ECO:0000313" key="3">
    <source>
        <dbReference type="EMBL" id="MCO5397435.1"/>
    </source>
</evidence>
<name>A0ABT1AGC7_9RALS</name>
<reference evidence="3" key="2">
    <citation type="journal article" date="2023" name="Front. Microbiol.">
        <title>Ralstonia chuxiongensis sp. nov., Ralstonia mojiangensis sp. nov., and Ralstonia soli sp. nov., isolated from tobacco fields, are three novel species in the family Burkholderiaceae.</title>
        <authorList>
            <person name="Lu C.H."/>
            <person name="Zhang Y.Y."/>
            <person name="Jiang N."/>
            <person name="Chen W."/>
            <person name="Shao X."/>
            <person name="Zhao Z.M."/>
            <person name="Lu W.L."/>
            <person name="Hu X."/>
            <person name="Xi Y.X."/>
            <person name="Zou S.Y."/>
            <person name="Wei Q.J."/>
            <person name="Lin Z.L."/>
            <person name="Gong L."/>
            <person name="Gai X.T."/>
            <person name="Zhang L.Q."/>
            <person name="Li J.Y."/>
            <person name="Jin Y."/>
            <person name="Xia Z.Y."/>
        </authorList>
    </citation>
    <scope>NUCLEOTIDE SEQUENCE</scope>
    <source>
        <strain evidence="3">21MJYT02-11</strain>
    </source>
</reference>
<protein>
    <submittedName>
        <fullName evidence="3">SRPBCC family protein</fullName>
    </submittedName>
</protein>
<gene>
    <name evidence="3" type="ORF">NG900_04385</name>
</gene>
<dbReference type="EMBL" id="JAMXHT010000002">
    <property type="protein sequence ID" value="MCO5397435.1"/>
    <property type="molecule type" value="Genomic_DNA"/>
</dbReference>
<evidence type="ECO:0000256" key="1">
    <source>
        <dbReference type="ARBA" id="ARBA00006817"/>
    </source>
</evidence>
<keyword evidence="4" id="KW-1185">Reference proteome</keyword>
<accession>A0ABT1AGC7</accession>
<dbReference type="Proteomes" id="UP001162811">
    <property type="component" value="Unassembled WGS sequence"/>
</dbReference>
<comment type="caution">
    <text evidence="3">The sequence shown here is derived from an EMBL/GenBank/DDBJ whole genome shotgun (WGS) entry which is preliminary data.</text>
</comment>
<feature type="domain" description="Activator of Hsp90 ATPase homologue 1/2-like C-terminal" evidence="2">
    <location>
        <begin position="186"/>
        <end position="317"/>
    </location>
</feature>
<dbReference type="Pfam" id="PF08327">
    <property type="entry name" value="AHSA1"/>
    <property type="match status" value="2"/>
</dbReference>
<dbReference type="SUPFAM" id="SSF55961">
    <property type="entry name" value="Bet v1-like"/>
    <property type="match status" value="2"/>
</dbReference>
<proteinExistence type="inferred from homology"/>
<evidence type="ECO:0000259" key="2">
    <source>
        <dbReference type="Pfam" id="PF08327"/>
    </source>
</evidence>
<comment type="similarity">
    <text evidence="1">Belongs to the AHA1 family.</text>
</comment>
<dbReference type="InterPro" id="IPR023393">
    <property type="entry name" value="START-like_dom_sf"/>
</dbReference>
<dbReference type="RefSeq" id="WP_252677133.1">
    <property type="nucleotide sequence ID" value="NZ_JAMXHT010000002.1"/>
</dbReference>
<dbReference type="CDD" id="cd08900">
    <property type="entry name" value="SRPBCC_CalC_Aha1-like_7"/>
    <property type="match status" value="1"/>
</dbReference>
<organism evidence="3 4">
    <name type="scientific">Ralstonia soli</name>
    <dbReference type="NCBI Taxonomy" id="2953896"/>
    <lineage>
        <taxon>Bacteria</taxon>
        <taxon>Pseudomonadati</taxon>
        <taxon>Pseudomonadota</taxon>
        <taxon>Betaproteobacteria</taxon>
        <taxon>Burkholderiales</taxon>
        <taxon>Burkholderiaceae</taxon>
        <taxon>Ralstonia</taxon>
    </lineage>
</organism>
<dbReference type="Gene3D" id="3.30.530.20">
    <property type="match status" value="2"/>
</dbReference>
<evidence type="ECO:0000313" key="4">
    <source>
        <dbReference type="Proteomes" id="UP001162811"/>
    </source>
</evidence>
<dbReference type="InterPro" id="IPR013538">
    <property type="entry name" value="ASHA1/2-like_C"/>
</dbReference>
<sequence length="323" mass="35838">MTTTVDQPAGTALRPLVISRTFPVSRDWVFKAWSTAEHIKRWFCPMHFTVPDATVEFRVGGKFDVCMRSPEGQDHWSRGHFIEIVPNARLVIDMNVVDGDNRPLMNAHTVVTFTEEGGEGAKTTRMEVTQTHTPLAPIAEMMIKGASEGWKQTLDKLEREAARVPVADGIQRSVVHATFTVERTYDAPSSRVFMALTDPAAKAKWFAGGNGYTLLVREMDARPGGREVVKGRWDSGVVSSFEATYHDVIPDERVVYSYVMHLDDRKISASLATLELRPAMDGSGGTHLVMTEQGAFLDGYDDAGSRERGTQFLLDMLGNSLKD</sequence>
<dbReference type="CDD" id="cd07814">
    <property type="entry name" value="SRPBCC_CalC_Aha1-like"/>
    <property type="match status" value="1"/>
</dbReference>
<feature type="domain" description="Activator of Hsp90 ATPase homologue 1/2-like C-terminal" evidence="2">
    <location>
        <begin position="24"/>
        <end position="159"/>
    </location>
</feature>